<dbReference type="PANTHER" id="PTHR35908:SF1">
    <property type="entry name" value="CONSERVED PROTEIN"/>
    <property type="match status" value="1"/>
</dbReference>
<gene>
    <name evidence="3" type="ORF">FCH28_01590</name>
</gene>
<accession>A0A4U0NVV7</accession>
<dbReference type="OrthoDB" id="5524593at2"/>
<dbReference type="PANTHER" id="PTHR35908">
    <property type="entry name" value="HYPOTHETICAL FUSION PROTEIN"/>
    <property type="match status" value="1"/>
</dbReference>
<comment type="caution">
    <text evidence="3">The sequence shown here is derived from an EMBL/GenBank/DDBJ whole genome shotgun (WGS) entry which is preliminary data.</text>
</comment>
<organism evidence="3 4">
    <name type="scientific">Streptomyces piniterrae</name>
    <dbReference type="NCBI Taxonomy" id="2571125"/>
    <lineage>
        <taxon>Bacteria</taxon>
        <taxon>Bacillati</taxon>
        <taxon>Actinomycetota</taxon>
        <taxon>Actinomycetes</taxon>
        <taxon>Kitasatosporales</taxon>
        <taxon>Streptomycetaceae</taxon>
        <taxon>Streptomyces</taxon>
    </lineage>
</organism>
<evidence type="ECO:0000313" key="3">
    <source>
        <dbReference type="EMBL" id="TJZ58877.1"/>
    </source>
</evidence>
<dbReference type="Proteomes" id="UP000308697">
    <property type="component" value="Unassembled WGS sequence"/>
</dbReference>
<dbReference type="EMBL" id="SUMB01000001">
    <property type="protein sequence ID" value="TJZ58877.1"/>
    <property type="molecule type" value="Genomic_DNA"/>
</dbReference>
<dbReference type="InterPro" id="IPR041581">
    <property type="entry name" value="Glyoxalase_6"/>
</dbReference>
<dbReference type="InterPro" id="IPR029068">
    <property type="entry name" value="Glyas_Bleomycin-R_OHBP_Dase"/>
</dbReference>
<feature type="region of interest" description="Disordered" evidence="1">
    <location>
        <begin position="118"/>
        <end position="150"/>
    </location>
</feature>
<evidence type="ECO:0000259" key="2">
    <source>
        <dbReference type="Pfam" id="PF18029"/>
    </source>
</evidence>
<proteinExistence type="predicted"/>
<reference evidence="3 4" key="1">
    <citation type="submission" date="2019-04" db="EMBL/GenBank/DDBJ databases">
        <title>Streptomyces piniterrae sp. nov., a heliquinomycin-producing actinomycete isolated from rhizosphere soil of Pinus yunnanensis.</title>
        <authorList>
            <person name="Zhuang X."/>
            <person name="Zhao J."/>
        </authorList>
    </citation>
    <scope>NUCLEOTIDE SEQUENCE [LARGE SCALE GENOMIC DNA]</scope>
    <source>
        <strain evidence="4">jys28</strain>
    </source>
</reference>
<evidence type="ECO:0000313" key="4">
    <source>
        <dbReference type="Proteomes" id="UP000308697"/>
    </source>
</evidence>
<evidence type="ECO:0000256" key="1">
    <source>
        <dbReference type="SAM" id="MobiDB-lite"/>
    </source>
</evidence>
<keyword evidence="4" id="KW-1185">Reference proteome</keyword>
<sequence length="150" mass="15787">MTSLVRHITFDCADAYRLASFWAAALDGSLAADDLPGDPEATVTSAGGTVLFVTVPDAKAVKNRVHLDLQPQDRSRDEEVERLLALGATLVADHRRADGTGWATLADLEGNEFCVERSAAERAEGAEGAERSEQADHAGSRTPPAQGGTG</sequence>
<dbReference type="RefSeq" id="WP_136737829.1">
    <property type="nucleotide sequence ID" value="NZ_SUMB01000001.1"/>
</dbReference>
<protein>
    <submittedName>
        <fullName evidence="3">VOC family protein</fullName>
    </submittedName>
</protein>
<dbReference type="AlphaFoldDB" id="A0A4U0NVV7"/>
<feature type="compositionally biased region" description="Basic and acidic residues" evidence="1">
    <location>
        <begin position="118"/>
        <end position="139"/>
    </location>
</feature>
<name>A0A4U0NVV7_9ACTN</name>
<dbReference type="Pfam" id="PF18029">
    <property type="entry name" value="Glyoxalase_6"/>
    <property type="match status" value="1"/>
</dbReference>
<dbReference type="SUPFAM" id="SSF54593">
    <property type="entry name" value="Glyoxalase/Bleomycin resistance protein/Dihydroxybiphenyl dioxygenase"/>
    <property type="match status" value="1"/>
</dbReference>
<feature type="domain" description="Glyoxalase-like" evidence="2">
    <location>
        <begin position="7"/>
        <end position="115"/>
    </location>
</feature>
<dbReference type="Gene3D" id="3.10.180.10">
    <property type="entry name" value="2,3-Dihydroxybiphenyl 1,2-Dioxygenase, domain 1"/>
    <property type="match status" value="1"/>
</dbReference>